<evidence type="ECO:0000256" key="2">
    <source>
        <dbReference type="ARBA" id="ARBA00004429"/>
    </source>
</evidence>
<dbReference type="RefSeq" id="WP_157989644.1">
    <property type="nucleotide sequence ID" value="NZ_LR217720.1"/>
</dbReference>
<dbReference type="STRING" id="1922217.GCA_900143135_00216"/>
<evidence type="ECO:0000256" key="10">
    <source>
        <dbReference type="ARBA" id="ARBA00022989"/>
    </source>
</evidence>
<name>A0A451DCH5_9GAMM</name>
<keyword evidence="7" id="KW-1003">Cell membrane</keyword>
<dbReference type="NCBIfam" id="NF033619">
    <property type="entry name" value="perm_MlaE_1"/>
    <property type="match status" value="1"/>
</dbReference>
<organism evidence="13 14">
    <name type="scientific">Candidatus Erwinia haradaeae</name>
    <dbReference type="NCBI Taxonomy" id="1922217"/>
    <lineage>
        <taxon>Bacteria</taxon>
        <taxon>Pseudomonadati</taxon>
        <taxon>Pseudomonadota</taxon>
        <taxon>Gammaproteobacteria</taxon>
        <taxon>Enterobacterales</taxon>
        <taxon>Erwiniaceae</taxon>
        <taxon>Erwinia</taxon>
    </lineage>
</organism>
<keyword evidence="11 12" id="KW-0472">Membrane</keyword>
<dbReference type="Proteomes" id="UP000294418">
    <property type="component" value="Chromosome"/>
</dbReference>
<evidence type="ECO:0000256" key="5">
    <source>
        <dbReference type="ARBA" id="ARBA00020857"/>
    </source>
</evidence>
<evidence type="ECO:0000256" key="4">
    <source>
        <dbReference type="ARBA" id="ARBA00011380"/>
    </source>
</evidence>
<feature type="transmembrane region" description="Helical" evidence="12">
    <location>
        <begin position="48"/>
        <end position="70"/>
    </location>
</feature>
<dbReference type="PANTHER" id="PTHR30188">
    <property type="entry name" value="ABC TRANSPORTER PERMEASE PROTEIN-RELATED"/>
    <property type="match status" value="1"/>
</dbReference>
<dbReference type="InterPro" id="IPR003453">
    <property type="entry name" value="ABC_MlaE_roteobac"/>
</dbReference>
<evidence type="ECO:0000313" key="14">
    <source>
        <dbReference type="Proteomes" id="UP000294418"/>
    </source>
</evidence>
<gene>
    <name evidence="13" type="primary">mlaE</name>
    <name evidence="13" type="ORF">ERCILAFE3058_219</name>
</gene>
<reference evidence="13 14" key="1">
    <citation type="submission" date="2019-02" db="EMBL/GenBank/DDBJ databases">
        <authorList>
            <person name="Manzano-Marin A."/>
            <person name="Manzano-Marin A."/>
        </authorList>
    </citation>
    <scope>NUCLEOTIDE SEQUENCE [LARGE SCALE GENOMIC DNA]</scope>
    <source>
        <strain evidence="13 14">ErCilaricifoliae</strain>
    </source>
</reference>
<feature type="transmembrane region" description="Helical" evidence="12">
    <location>
        <begin position="238"/>
        <end position="257"/>
    </location>
</feature>
<comment type="caution">
    <text evidence="12">Lacks conserved residue(s) required for the propagation of feature annotation.</text>
</comment>
<dbReference type="PANTHER" id="PTHR30188:SF4">
    <property type="entry name" value="PROTEIN TRIGALACTOSYLDIACYLGLYCEROL 1, CHLOROPLASTIC"/>
    <property type="match status" value="1"/>
</dbReference>
<comment type="function">
    <text evidence="1">Part of the ABC transporter complex MlaFEDB, which is involved in a phospholipid transport pathway that maintains lipid asymmetry in the outer membrane by retrograde trafficking of phospholipids from the outer membrane to the inner membrane. Probably responsible for the translocation of the substrate across the membrane.</text>
</comment>
<comment type="subcellular location">
    <subcellularLocation>
        <location evidence="2 12">Cell inner membrane</location>
        <topology evidence="2 12">Multi-pass membrane protein</topology>
    </subcellularLocation>
</comment>
<keyword evidence="6" id="KW-0813">Transport</keyword>
<evidence type="ECO:0000256" key="12">
    <source>
        <dbReference type="RuleBase" id="RU362044"/>
    </source>
</evidence>
<evidence type="ECO:0000256" key="3">
    <source>
        <dbReference type="ARBA" id="ARBA00007556"/>
    </source>
</evidence>
<dbReference type="OrthoDB" id="9806241at2"/>
<evidence type="ECO:0000256" key="6">
    <source>
        <dbReference type="ARBA" id="ARBA00022448"/>
    </source>
</evidence>
<dbReference type="NCBIfam" id="TIGR00056">
    <property type="entry name" value="MlaE family lipid ABC transporter permease subunit"/>
    <property type="match status" value="1"/>
</dbReference>
<feature type="transmembrane region" description="Helical" evidence="12">
    <location>
        <begin position="148"/>
        <end position="177"/>
    </location>
</feature>
<evidence type="ECO:0000256" key="7">
    <source>
        <dbReference type="ARBA" id="ARBA00022475"/>
    </source>
</evidence>
<comment type="similarity">
    <text evidence="3 12">Belongs to the MlaE permease family.</text>
</comment>
<evidence type="ECO:0000256" key="1">
    <source>
        <dbReference type="ARBA" id="ARBA00002460"/>
    </source>
</evidence>
<feature type="transmembrane region" description="Helical" evidence="12">
    <location>
        <begin position="198"/>
        <end position="218"/>
    </location>
</feature>
<proteinExistence type="inferred from homology"/>
<evidence type="ECO:0000256" key="11">
    <source>
        <dbReference type="ARBA" id="ARBA00023136"/>
    </source>
</evidence>
<dbReference type="EMBL" id="LR217720">
    <property type="protein sequence ID" value="VFP84123.1"/>
    <property type="molecule type" value="Genomic_DNA"/>
</dbReference>
<keyword evidence="9 12" id="KW-0812">Transmembrane</keyword>
<comment type="subunit">
    <text evidence="4">The complex is composed of two ATP-binding proteins (MlaF), two transmembrane proteins (MlaE), two cytoplasmic solute-binding proteins (MlaB) and six periplasmic solute-binding proteins (MlaD).</text>
</comment>
<dbReference type="InterPro" id="IPR030802">
    <property type="entry name" value="Permease_MalE"/>
</dbReference>
<dbReference type="InterPro" id="IPR053408">
    <property type="entry name" value="MlaE_Permease"/>
</dbReference>
<accession>A0A451DCH5</accession>
<evidence type="ECO:0000313" key="13">
    <source>
        <dbReference type="EMBL" id="VFP84123.1"/>
    </source>
</evidence>
<sequence length="260" mass="28047">MCLQVLALLGRKGLNFCASFGRAGWILFHALCHFPNYRSHGKLLLDQIYYIGVLSLLIVTISGLFMGMVISMQGYLVLKTYGAENDLGIIVALSLLRDLGPVMTALLFTGRAGSAVTAEIGLMKATEQLASMEMMAVDPLQHVIPPRFWAGCISMPLLTCIFVSVGIIGGALVGVAWKGIDSGFFWTAIHNGVHLQEDITHCIIKSIVFAATVTWIALFNGYDAIPTSEGICRATTRTVVHASLAVLSLDLFLTTLMSGH</sequence>
<protein>
    <recommendedName>
        <fullName evidence="5">Intermembrane phospholipid transport system permease protein MlaE</fullName>
    </recommendedName>
</protein>
<keyword evidence="8 12" id="KW-0997">Cell inner membrane</keyword>
<dbReference type="AlphaFoldDB" id="A0A451DCH5"/>
<evidence type="ECO:0000256" key="8">
    <source>
        <dbReference type="ARBA" id="ARBA00022519"/>
    </source>
</evidence>
<dbReference type="Pfam" id="PF02405">
    <property type="entry name" value="MlaE"/>
    <property type="match status" value="1"/>
</dbReference>
<dbReference type="GO" id="GO:0043190">
    <property type="term" value="C:ATP-binding cassette (ABC) transporter complex"/>
    <property type="evidence" value="ECO:0007669"/>
    <property type="project" value="InterPro"/>
</dbReference>
<evidence type="ECO:0000256" key="9">
    <source>
        <dbReference type="ARBA" id="ARBA00022692"/>
    </source>
</evidence>
<dbReference type="GO" id="GO:0005548">
    <property type="term" value="F:phospholipid transporter activity"/>
    <property type="evidence" value="ECO:0007669"/>
    <property type="project" value="TreeGrafter"/>
</dbReference>
<keyword evidence="10 12" id="KW-1133">Transmembrane helix</keyword>